<dbReference type="AlphaFoldDB" id="A0A6G0YJ61"/>
<keyword evidence="2" id="KW-1185">Reference proteome</keyword>
<name>A0A6G0YJ61_APHCR</name>
<gene>
    <name evidence="1" type="ORF">FWK35_00026262</name>
</gene>
<sequence length="29" mass="3495">MCCLRLRRLRHSKFLFTSFNSVLLVLVLE</sequence>
<accession>A0A6G0YJ61</accession>
<evidence type="ECO:0000313" key="1">
    <source>
        <dbReference type="EMBL" id="KAF0757040.1"/>
    </source>
</evidence>
<protein>
    <submittedName>
        <fullName evidence="1">Uncharacterized protein</fullName>
    </submittedName>
</protein>
<proteinExistence type="predicted"/>
<dbReference type="EMBL" id="VUJU01003695">
    <property type="protein sequence ID" value="KAF0757040.1"/>
    <property type="molecule type" value="Genomic_DNA"/>
</dbReference>
<organism evidence="1 2">
    <name type="scientific">Aphis craccivora</name>
    <name type="common">Cowpea aphid</name>
    <dbReference type="NCBI Taxonomy" id="307492"/>
    <lineage>
        <taxon>Eukaryota</taxon>
        <taxon>Metazoa</taxon>
        <taxon>Ecdysozoa</taxon>
        <taxon>Arthropoda</taxon>
        <taxon>Hexapoda</taxon>
        <taxon>Insecta</taxon>
        <taxon>Pterygota</taxon>
        <taxon>Neoptera</taxon>
        <taxon>Paraneoptera</taxon>
        <taxon>Hemiptera</taxon>
        <taxon>Sternorrhyncha</taxon>
        <taxon>Aphidomorpha</taxon>
        <taxon>Aphidoidea</taxon>
        <taxon>Aphididae</taxon>
        <taxon>Aphidini</taxon>
        <taxon>Aphis</taxon>
        <taxon>Aphis</taxon>
    </lineage>
</organism>
<comment type="caution">
    <text evidence="1">The sequence shown here is derived from an EMBL/GenBank/DDBJ whole genome shotgun (WGS) entry which is preliminary data.</text>
</comment>
<dbReference type="Proteomes" id="UP000478052">
    <property type="component" value="Unassembled WGS sequence"/>
</dbReference>
<evidence type="ECO:0000313" key="2">
    <source>
        <dbReference type="Proteomes" id="UP000478052"/>
    </source>
</evidence>
<reference evidence="1 2" key="1">
    <citation type="submission" date="2019-08" db="EMBL/GenBank/DDBJ databases">
        <title>Whole genome of Aphis craccivora.</title>
        <authorList>
            <person name="Voronova N.V."/>
            <person name="Shulinski R.S."/>
            <person name="Bandarenka Y.V."/>
            <person name="Zhorov D.G."/>
            <person name="Warner D."/>
        </authorList>
    </citation>
    <scope>NUCLEOTIDE SEQUENCE [LARGE SCALE GENOMIC DNA]</scope>
    <source>
        <strain evidence="1">180601</strain>
        <tissue evidence="1">Whole Body</tissue>
    </source>
</reference>